<gene>
    <name evidence="1" type="ORF">J2S47_000370</name>
</gene>
<sequence length="32" mass="3333">MMSRPFARAALLTAAGTLILLAPLVVLAPAPW</sequence>
<proteinExistence type="predicted"/>
<comment type="caution">
    <text evidence="1">The sequence shown here is derived from an EMBL/GenBank/DDBJ whole genome shotgun (WGS) entry which is preliminary data.</text>
</comment>
<keyword evidence="2" id="KW-1185">Reference proteome</keyword>
<evidence type="ECO:0000313" key="2">
    <source>
        <dbReference type="Proteomes" id="UP001231675"/>
    </source>
</evidence>
<dbReference type="Proteomes" id="UP001231675">
    <property type="component" value="Unassembled WGS sequence"/>
</dbReference>
<evidence type="ECO:0000313" key="1">
    <source>
        <dbReference type="EMBL" id="MDP9679868.1"/>
    </source>
</evidence>
<protein>
    <submittedName>
        <fullName evidence="1">Uncharacterized protein</fullName>
    </submittedName>
</protein>
<accession>A0ABT9L859</accession>
<dbReference type="EMBL" id="JAURUD010000001">
    <property type="protein sequence ID" value="MDP9679868.1"/>
    <property type="molecule type" value="Genomic_DNA"/>
</dbReference>
<name>A0ABT9L859_STRGD</name>
<reference evidence="1 2" key="1">
    <citation type="submission" date="2023-07" db="EMBL/GenBank/DDBJ databases">
        <title>Sequencing the genomes of 1000 actinobacteria strains.</title>
        <authorList>
            <person name="Klenk H.-P."/>
        </authorList>
    </citation>
    <scope>NUCLEOTIDE SEQUENCE [LARGE SCALE GENOMIC DNA]</scope>
    <source>
        <strain evidence="1 2">DSM 40229</strain>
    </source>
</reference>
<organism evidence="1 2">
    <name type="scientific">Streptomyces griseoviridis</name>
    <dbReference type="NCBI Taxonomy" id="45398"/>
    <lineage>
        <taxon>Bacteria</taxon>
        <taxon>Bacillati</taxon>
        <taxon>Actinomycetota</taxon>
        <taxon>Actinomycetes</taxon>
        <taxon>Kitasatosporales</taxon>
        <taxon>Streptomycetaceae</taxon>
        <taxon>Streptomyces</taxon>
    </lineage>
</organism>